<dbReference type="EMBL" id="JAVFWL010000005">
    <property type="protein sequence ID" value="KAK6754536.1"/>
    <property type="molecule type" value="Genomic_DNA"/>
</dbReference>
<protein>
    <submittedName>
        <fullName evidence="1">Uncharacterized protein</fullName>
    </submittedName>
</protein>
<evidence type="ECO:0000313" key="1">
    <source>
        <dbReference type="EMBL" id="KAK6754536.1"/>
    </source>
</evidence>
<gene>
    <name evidence="1" type="primary">Necator_chrV.g18289</name>
    <name evidence="1" type="ORF">RB195_013498</name>
</gene>
<proteinExistence type="predicted"/>
<comment type="caution">
    <text evidence="1">The sequence shown here is derived from an EMBL/GenBank/DDBJ whole genome shotgun (WGS) entry which is preliminary data.</text>
</comment>
<reference evidence="1 2" key="1">
    <citation type="submission" date="2023-08" db="EMBL/GenBank/DDBJ databases">
        <title>A Necator americanus chromosomal reference genome.</title>
        <authorList>
            <person name="Ilik V."/>
            <person name="Petrzelkova K.J."/>
            <person name="Pardy F."/>
            <person name="Fuh T."/>
            <person name="Niatou-Singa F.S."/>
            <person name="Gouil Q."/>
            <person name="Baker L."/>
            <person name="Ritchie M.E."/>
            <person name="Jex A.R."/>
            <person name="Gazzola D."/>
            <person name="Li H."/>
            <person name="Toshio Fujiwara R."/>
            <person name="Zhan B."/>
            <person name="Aroian R.V."/>
            <person name="Pafco B."/>
            <person name="Schwarz E.M."/>
        </authorList>
    </citation>
    <scope>NUCLEOTIDE SEQUENCE [LARGE SCALE GENOMIC DNA]</scope>
    <source>
        <strain evidence="1 2">Aroian</strain>
        <tissue evidence="1">Whole animal</tissue>
    </source>
</reference>
<keyword evidence="2" id="KW-1185">Reference proteome</keyword>
<name>A0ABR1DVT2_NECAM</name>
<evidence type="ECO:0000313" key="2">
    <source>
        <dbReference type="Proteomes" id="UP001303046"/>
    </source>
</evidence>
<sequence length="121" mass="13836">MGLQKSFKLPKRKRSRRTIITYNARALASEAAIEGMIMQARKIMYDVKELTKTRRSHQVNAVHGTGGEPFLRICYSRGVDVLVDTSIELSRTTRPELVVVTHLLRSHPKSIYKDLKLSIWA</sequence>
<accession>A0ABR1DVT2</accession>
<dbReference type="Proteomes" id="UP001303046">
    <property type="component" value="Unassembled WGS sequence"/>
</dbReference>
<organism evidence="1 2">
    <name type="scientific">Necator americanus</name>
    <name type="common">Human hookworm</name>
    <dbReference type="NCBI Taxonomy" id="51031"/>
    <lineage>
        <taxon>Eukaryota</taxon>
        <taxon>Metazoa</taxon>
        <taxon>Ecdysozoa</taxon>
        <taxon>Nematoda</taxon>
        <taxon>Chromadorea</taxon>
        <taxon>Rhabditida</taxon>
        <taxon>Rhabditina</taxon>
        <taxon>Rhabditomorpha</taxon>
        <taxon>Strongyloidea</taxon>
        <taxon>Ancylostomatidae</taxon>
        <taxon>Bunostominae</taxon>
        <taxon>Necator</taxon>
    </lineage>
</organism>